<feature type="transmembrane region" description="Helical" evidence="1">
    <location>
        <begin position="20"/>
        <end position="41"/>
    </location>
</feature>
<dbReference type="Proteomes" id="UP000004080">
    <property type="component" value="Unassembled WGS sequence"/>
</dbReference>
<keyword evidence="1" id="KW-0472">Membrane</keyword>
<reference evidence="2 3" key="1">
    <citation type="journal article" date="2012" name="J. Bacteriol.">
        <title>Genome of Bacillus macauensis ZFHKF-1, a Long-Chain-Forming Bacterium.</title>
        <authorList>
            <person name="Cai L."/>
            <person name="Zhang T."/>
        </authorList>
    </citation>
    <scope>NUCLEOTIDE SEQUENCE [LARGE SCALE GENOMIC DNA]</scope>
    <source>
        <strain evidence="2 3">ZFHKF-1</strain>
    </source>
</reference>
<evidence type="ECO:0000313" key="2">
    <source>
        <dbReference type="EMBL" id="EIT87080.1"/>
    </source>
</evidence>
<keyword evidence="1" id="KW-1133">Transmembrane helix</keyword>
<organism evidence="2 3">
    <name type="scientific">Fictibacillus macauensis ZFHKF-1</name>
    <dbReference type="NCBI Taxonomy" id="1196324"/>
    <lineage>
        <taxon>Bacteria</taxon>
        <taxon>Bacillati</taxon>
        <taxon>Bacillota</taxon>
        <taxon>Bacilli</taxon>
        <taxon>Bacillales</taxon>
        <taxon>Fictibacillaceae</taxon>
        <taxon>Fictibacillus</taxon>
    </lineage>
</organism>
<gene>
    <name evidence="2" type="ORF">A374_02464</name>
</gene>
<accession>I8UJM5</accession>
<keyword evidence="1" id="KW-0812">Transmembrane</keyword>
<proteinExistence type="predicted"/>
<feature type="transmembrane region" description="Helical" evidence="1">
    <location>
        <begin position="53"/>
        <end position="71"/>
    </location>
</feature>
<name>I8UJM5_9BACL</name>
<dbReference type="AlphaFoldDB" id="I8UJM5"/>
<protein>
    <submittedName>
        <fullName evidence="2">Uncharacterized protein</fullName>
    </submittedName>
</protein>
<keyword evidence="3" id="KW-1185">Reference proteome</keyword>
<dbReference type="EMBL" id="AKKV01000019">
    <property type="protein sequence ID" value="EIT87080.1"/>
    <property type="molecule type" value="Genomic_DNA"/>
</dbReference>
<evidence type="ECO:0000313" key="3">
    <source>
        <dbReference type="Proteomes" id="UP000004080"/>
    </source>
</evidence>
<dbReference type="RefSeq" id="WP_007200592.1">
    <property type="nucleotide sequence ID" value="NZ_AKKV01000019.1"/>
</dbReference>
<evidence type="ECO:0000256" key="1">
    <source>
        <dbReference type="SAM" id="Phobius"/>
    </source>
</evidence>
<sequence length="72" mass="7945">MFIVVIGIGVFYWPSFSGTLITIGRFCVGTLLVGLMIDGVVNKKGYEARGKERNVYMVLMFAGLFLGMMSLD</sequence>
<comment type="caution">
    <text evidence="2">The sequence shown here is derived from an EMBL/GenBank/DDBJ whole genome shotgun (WGS) entry which is preliminary data.</text>
</comment>
<dbReference type="PATRIC" id="fig|1196324.3.peg.494"/>